<dbReference type="InterPro" id="IPR030887">
    <property type="entry name" value="Beta-barrel_YaiO"/>
</dbReference>
<feature type="domain" description="YaiO beta-barrel" evidence="3">
    <location>
        <begin position="720"/>
        <end position="891"/>
    </location>
</feature>
<dbReference type="InterPro" id="IPR019734">
    <property type="entry name" value="TPR_rpt"/>
</dbReference>
<keyword evidence="1" id="KW-0677">Repeat</keyword>
<evidence type="ECO:0000256" key="1">
    <source>
        <dbReference type="ARBA" id="ARBA00022737"/>
    </source>
</evidence>
<evidence type="ECO:0000256" key="2">
    <source>
        <dbReference type="ARBA" id="ARBA00022803"/>
    </source>
</evidence>
<dbReference type="OrthoDB" id="691989at2"/>
<dbReference type="AlphaFoldDB" id="A0A3S1BK52"/>
<dbReference type="EMBL" id="RIAR02000001">
    <property type="protein sequence ID" value="NSL87541.1"/>
    <property type="molecule type" value="Genomic_DNA"/>
</dbReference>
<dbReference type="Pfam" id="PF13432">
    <property type="entry name" value="TPR_16"/>
    <property type="match status" value="2"/>
</dbReference>
<accession>A0A3S1BK52</accession>
<dbReference type="InterPro" id="IPR011990">
    <property type="entry name" value="TPR-like_helical_dom_sf"/>
</dbReference>
<dbReference type="PROSITE" id="PS50005">
    <property type="entry name" value="TPR"/>
    <property type="match status" value="3"/>
</dbReference>
<gene>
    <name evidence="4" type="ORF">ECE50_011900</name>
</gene>
<dbReference type="NCBIfam" id="TIGR04390">
    <property type="entry name" value="OMP_YaiO_dom"/>
    <property type="match status" value="1"/>
</dbReference>
<comment type="caution">
    <text evidence="4">The sequence shown here is derived from an EMBL/GenBank/DDBJ whole genome shotgun (WGS) entry which is preliminary data.</text>
</comment>
<proteinExistence type="predicted"/>
<evidence type="ECO:0000313" key="5">
    <source>
        <dbReference type="Proteomes" id="UP000281028"/>
    </source>
</evidence>
<keyword evidence="2" id="KW-0802">TPR repeat</keyword>
<dbReference type="InterPro" id="IPR051685">
    <property type="entry name" value="Ycf3/AcsC/BcsC/TPR_MFPF"/>
</dbReference>
<name>A0A3S1BK52_9BACT</name>
<dbReference type="Gene3D" id="1.25.40.10">
    <property type="entry name" value="Tetratricopeptide repeat domain"/>
    <property type="match status" value="5"/>
</dbReference>
<dbReference type="Proteomes" id="UP000281028">
    <property type="component" value="Unassembled WGS sequence"/>
</dbReference>
<reference evidence="4" key="1">
    <citation type="submission" date="2020-05" db="EMBL/GenBank/DDBJ databases">
        <title>Chitinophaga laudate sp. nov., isolated from a tropical peat swamp.</title>
        <authorList>
            <person name="Goh C.B.S."/>
            <person name="Lee M.S."/>
            <person name="Parimannan S."/>
            <person name="Pasbakhsh P."/>
            <person name="Yule C.M."/>
            <person name="Rajandas H."/>
            <person name="Loke S."/>
            <person name="Croft L."/>
            <person name="Tan J.B.L."/>
        </authorList>
    </citation>
    <scope>NUCLEOTIDE SEQUENCE</scope>
    <source>
        <strain evidence="4">Mgbs1</strain>
    </source>
</reference>
<dbReference type="SMART" id="SM00028">
    <property type="entry name" value="TPR"/>
    <property type="match status" value="12"/>
</dbReference>
<protein>
    <submittedName>
        <fullName evidence="4">Tetratricopeptide repeat protein</fullName>
    </submittedName>
</protein>
<evidence type="ECO:0000313" key="4">
    <source>
        <dbReference type="EMBL" id="NSL87541.1"/>
    </source>
</evidence>
<dbReference type="PANTHER" id="PTHR44943:SF8">
    <property type="entry name" value="TPR REPEAT-CONTAINING PROTEIN MJ0263"/>
    <property type="match status" value="1"/>
</dbReference>
<dbReference type="Pfam" id="PF19413">
    <property type="entry name" value="YaiO"/>
    <property type="match status" value="1"/>
</dbReference>
<keyword evidence="5" id="KW-1185">Reference proteome</keyword>
<dbReference type="PANTHER" id="PTHR44943">
    <property type="entry name" value="CELLULOSE SYNTHASE OPERON PROTEIN C"/>
    <property type="match status" value="1"/>
</dbReference>
<dbReference type="SUPFAM" id="SSF48452">
    <property type="entry name" value="TPR-like"/>
    <property type="match status" value="3"/>
</dbReference>
<dbReference type="Pfam" id="PF14559">
    <property type="entry name" value="TPR_19"/>
    <property type="match status" value="2"/>
</dbReference>
<evidence type="ECO:0000259" key="3">
    <source>
        <dbReference type="Pfam" id="PF19413"/>
    </source>
</evidence>
<sequence>MAVLKHLLSCFIVCVTLQAQAQIFKQKTNPEALYNQAVQETKQGHYGKAIELSRQALAAQPDFIDQELLLGRLYMLTKQYDLSRKYIKQVLMKNPTYRDAYHYAINVELSSGRYEEALCFADEALYHFPGSLEFMLKKLGILDVQHKVYQGNNLAATLMDKYPQDTLVKRAYIEHHMVSGRYYQQLGNNGMARQSYDKVLEADPRNAEAREAGLAVALKTGNYSGALDQVNDALVSSPGSYDLLMRKMSILQEQHDYANALSVLQEILRKYPSDGKVRALETSLRMEAAAYYTNTDPLSLYQGVLEKNPGNREALDKVITWCMVRGNYREAMVWINRGLKNSPNDTKLLTLKLDALEADRKFSTAADLAGLLYQRSPNPSLKERFIFLQTQSGREFLAQQQNDLALATFERGLDMSPEDTTLLDLTANTYIAMKDNNAALRVTEQALKYYPDNEKFLLKKSTLLAETGKYEEAAAIAASLASRHPNDARMNNNLTDLLLTSARVLMKADEFDLAKQPLRQVLAASPGNREALDYMINLQSATGQADSALWYAGKALEYYPNDRDLLLKKASVLQEMKDYNGAAAITGELSNRYPYTLKYKQAYISSLMAAGSAYQRNQQPDSALAAFNQVLALNSKDSLALLYSINILNGQQRYDSALAYADRGIKFYPGNENFQLKRAITLENKKDFAAAALAADSVVKINSTAANIDYHDYLESKTLKNQFGLYFLHSSYDYTDDKYNIATAEYRHFFRRGSYAFRLNYAGRQTGNGLQGEAEMYYTHNPKLYSYALLAYSNKVVFPQLRASYSLFKTFGKDLEVELGGRYLSLDSVTSFSAVTSVAKPFGDFWVNLRAYFISEEGDFNSSFNLTTRYYLNRRQDFVTLIAGLGTSPDDRSRLIQFPQLTGLLTHSVGAGYQKVFKYRTTVGLFGTWINQKVSDAAYRNQYDIYLVFQRKF</sequence>
<organism evidence="4 5">
    <name type="scientific">Chitinophaga solisilvae</name>
    <dbReference type="NCBI Taxonomy" id="1233460"/>
    <lineage>
        <taxon>Bacteria</taxon>
        <taxon>Pseudomonadati</taxon>
        <taxon>Bacteroidota</taxon>
        <taxon>Chitinophagia</taxon>
        <taxon>Chitinophagales</taxon>
        <taxon>Chitinophagaceae</taxon>
        <taxon>Chitinophaga</taxon>
    </lineage>
</organism>